<sequence length="84" mass="9575">MWIIYSRATLHVTPRKEFFTSYTSNDFGVLKMGNDGMTKVISVGDVCLQTNTRVVKHTPDVRFNLISVHMIDDGGYDNHFSYGK</sequence>
<evidence type="ECO:0000313" key="2">
    <source>
        <dbReference type="EMBL" id="RDY00298.1"/>
    </source>
</evidence>
<reference evidence="2" key="1">
    <citation type="submission" date="2018-05" db="EMBL/GenBank/DDBJ databases">
        <title>Draft genome of Mucuna pruriens seed.</title>
        <authorList>
            <person name="Nnadi N.E."/>
            <person name="Vos R."/>
            <person name="Hasami M.H."/>
            <person name="Devisetty U.K."/>
            <person name="Aguiy J.C."/>
        </authorList>
    </citation>
    <scope>NUCLEOTIDE SEQUENCE [LARGE SCALE GENOMIC DNA]</scope>
    <source>
        <strain evidence="2">JCA_2017</strain>
    </source>
</reference>
<feature type="non-terminal residue" evidence="2">
    <location>
        <position position="1"/>
    </location>
</feature>
<name>A0A371HBX7_MUCPR</name>
<accession>A0A371HBX7</accession>
<comment type="caution">
    <text evidence="2">The sequence shown here is derived from an EMBL/GenBank/DDBJ whole genome shotgun (WGS) entry which is preliminary data.</text>
</comment>
<evidence type="ECO:0000259" key="1">
    <source>
        <dbReference type="Pfam" id="PF22936"/>
    </source>
</evidence>
<dbReference type="InterPro" id="IPR054722">
    <property type="entry name" value="PolX-like_BBD"/>
</dbReference>
<proteinExistence type="predicted"/>
<feature type="domain" description="Retrovirus-related Pol polyprotein from transposon TNT 1-94-like beta-barrel" evidence="1">
    <location>
        <begin position="2"/>
        <end position="76"/>
    </location>
</feature>
<gene>
    <name evidence="2" type="ORF">CR513_16556</name>
</gene>
<protein>
    <recommendedName>
        <fullName evidence="1">Retrovirus-related Pol polyprotein from transposon TNT 1-94-like beta-barrel domain-containing protein</fullName>
    </recommendedName>
</protein>
<organism evidence="2 3">
    <name type="scientific">Mucuna pruriens</name>
    <name type="common">Velvet bean</name>
    <name type="synonym">Dolichos pruriens</name>
    <dbReference type="NCBI Taxonomy" id="157652"/>
    <lineage>
        <taxon>Eukaryota</taxon>
        <taxon>Viridiplantae</taxon>
        <taxon>Streptophyta</taxon>
        <taxon>Embryophyta</taxon>
        <taxon>Tracheophyta</taxon>
        <taxon>Spermatophyta</taxon>
        <taxon>Magnoliopsida</taxon>
        <taxon>eudicotyledons</taxon>
        <taxon>Gunneridae</taxon>
        <taxon>Pentapetalae</taxon>
        <taxon>rosids</taxon>
        <taxon>fabids</taxon>
        <taxon>Fabales</taxon>
        <taxon>Fabaceae</taxon>
        <taxon>Papilionoideae</taxon>
        <taxon>50 kb inversion clade</taxon>
        <taxon>NPAAA clade</taxon>
        <taxon>indigoferoid/millettioid clade</taxon>
        <taxon>Phaseoleae</taxon>
        <taxon>Mucuna</taxon>
    </lineage>
</organism>
<dbReference type="EMBL" id="QJKJ01003034">
    <property type="protein sequence ID" value="RDY00298.1"/>
    <property type="molecule type" value="Genomic_DNA"/>
</dbReference>
<dbReference type="Proteomes" id="UP000257109">
    <property type="component" value="Unassembled WGS sequence"/>
</dbReference>
<dbReference type="OrthoDB" id="1727805at2759"/>
<evidence type="ECO:0000313" key="3">
    <source>
        <dbReference type="Proteomes" id="UP000257109"/>
    </source>
</evidence>
<dbReference type="Pfam" id="PF22936">
    <property type="entry name" value="Pol_BBD"/>
    <property type="match status" value="1"/>
</dbReference>
<dbReference type="AlphaFoldDB" id="A0A371HBX7"/>
<keyword evidence="3" id="KW-1185">Reference proteome</keyword>